<dbReference type="PANTHER" id="PTHR12338">
    <property type="entry name" value="AUTOTRANSPORTER"/>
    <property type="match status" value="1"/>
</dbReference>
<evidence type="ECO:0000313" key="7">
    <source>
        <dbReference type="EMBL" id="MDF3837879.1"/>
    </source>
</evidence>
<proteinExistence type="predicted"/>
<dbReference type="Gene3D" id="2.160.20.10">
    <property type="entry name" value="Single-stranded right-handed beta-helix, Pectin lyase-like"/>
    <property type="match status" value="1"/>
</dbReference>
<dbReference type="InterPro" id="IPR021026">
    <property type="entry name" value="Filamn_hemagglutn_DUF3739"/>
</dbReference>
<evidence type="ECO:0000256" key="4">
    <source>
        <dbReference type="SAM" id="MobiDB-lite"/>
    </source>
</evidence>
<dbReference type="Proteomes" id="UP001216674">
    <property type="component" value="Unassembled WGS sequence"/>
</dbReference>
<gene>
    <name evidence="7" type="ORF">P3W85_33835</name>
</gene>
<dbReference type="NCBIfam" id="TIGR01901">
    <property type="entry name" value="adhes_NPXG"/>
    <property type="match status" value="1"/>
</dbReference>
<feature type="signal peptide" evidence="5">
    <location>
        <begin position="1"/>
        <end position="23"/>
    </location>
</feature>
<accession>A0ABT6AZH8</accession>
<dbReference type="InterPro" id="IPR008638">
    <property type="entry name" value="FhaB/CdiA-like_TPS"/>
</dbReference>
<dbReference type="SUPFAM" id="SSF51126">
    <property type="entry name" value="Pectin lyase-like"/>
    <property type="match status" value="1"/>
</dbReference>
<sequence length="4074" mass="417303">MAPIARVVAMTLAVSGAIADAHAQQAFSGAWFAAKGAMRNTVEQTGKLPNGQPVSTLTNPSAQQRQANAQLQRSINNLGVAAQSIAAQQVAQAAARKAALNDPSLPDGLAEGGLKVDTNSLTAGWLNASAPTQTVADGRTTVGIQQTADKAILNWETFNVGKNTTVAFHQQQDWAVLNRVNDPSARPSRILGQIKGDGTVMIVNRNGIVFSGSSQIDTRNLLVAAANITDSQFKSSGIYGPDAATPTFTEALGKVEVKAGAQITTKEPTSATQGGGYVLLVGGEVANAGEIITRKGQIQLAAGDSFIIRKGAGTEGNTASTTKGNEVAPQLNIVSTAGKVSNTGLILAREGDITLAGRDVQQNGVAVATTTVNTRGTVHLLNSASDTLGKVTLGQHAVTAIVPEDDGKTTALDSQRDALIKDSAAQDLLRSTSSTGAFDNLSLLSDRRDQSRIEVTSGGNVVFDGDSLTLATGGQIAVSAMKRSFVADRAQLDVSGAVGVNLAMESNNVKVNVQGNEQRDAPVNREGGKLLNANVWIDRRRLVYVPAGTGGYESDRWYTAGGLLEVGGYLSNQGHRIDEWLAQGGTIVLGGSEVVTQAGSAINLSGGSVNVQTGYLNQTWLKGNDGRLYNVNSAPADIAYTGVYRGFEDEHKRWGTSTTGYYYNPLIGPQRLLENGYTVGRDAGRLIIGAPTAVIEGDIVADVFNGAQQAQARAASITDGYKQAQAAVALPGALLLGQYGATDQYAGRVGVFESDVRIGDIASITADLAAGDVLASDRIGTVWLDASRLNAQHLGGLDLATARKVVVEAPLVLADGGRLSLTAPVVGFNADVTARGGTVSVNNSFRVDNAPGNAPNLGGRTLLLDGAAAITVDQGVTLDLRGLWVNTALNPETASGLAYLNGGLVTLASTKDVSMAAGSLIDVSSGGAVLPKLATKGGKGGSVALSADAQGGGTGVLTLDGDVRGFGVNGGGTLALSTSGVIVIGDASYQIGSTLSAGSVAPADVRLAKELLISAGMPLPVAYSRIFTSVSTGVPLPSTVSLPSAGLTLAADWVVPDGAVNIGYNYNGQYKLANPGVTIPQSAFLFGANYWNIRTLPAGYVLPPAVFSSGFSLNTPISVTYVAGTPAPVDVTVAAGTILRSGTFLARGAQIEEIPTLHLPNDAFSNGFSKYTLNGERGLIVADGTAVAAIMPVMRFTKVGLQLASGADPLGGLERYLAPVYTEDALESRLTQRRGADLELRSGPIVDPATSLLTGGSVMIGEGAHIAVDPGRSVRIASGGQVTIEGAIEAPGGNITIVNERTFTSADPAALSVWIGSHAVLDAAARAYTAMDVGGRTYGVVPNGGSIVLGSEGALNAATKSSNSADAFVVVRPGAMLDASGAQARFFSYPVNAIGQRSVDTAARSIASDGGAITLRSYNGIYNEGSLRATSGGAGASGGSLSIELESPIYHYKNSPDEVAANLKVGRVMTISQDAVPYVLSEVLKPGQRDVSLTVGRAGVSAAQIATGGFDDVSLLGGNAVVFDGEVRLSVGRSLALRKGSLYNSESGGHAELSAPYVLLDGQTSNNELGLRPTTLPTFPTDGALSINASLIDVRNRVNAMFADTRLASQSDLRFLTTTDVGGSIGVPATILAAIGNLDLVAGQVYPASGSLVKVYAGFTVDQNGVPTFNRDATLSIARPEGVAVSPKPYSVFGDISLSASEIRQGGTLIAPLGAIDLYASRSSGSSLQTAGRLEMLPGSLTSVSAAGLVIPFGGTVDGVAYTVNGGAPATANLLTGQLGVREDASVQGISLRGINIASDRGAVVDLSGGGTLAGAAFTVGRGGSVDTLLNSLATGGKVYAILPGVVTAPVAGGYNTAWAGAVPGIGQQITLPAGVPGLPAGTYTLLPANYALLPGAYRVELGARTLPQPKTGATAMANGSFAAMGTQGVANTSIRDALDTRVTVTPGATVRTYSKYNEQSYDAFQLAQVATFGTARPLLARDGKFLSLTFSNMAPKATPGGSPALVWDGMADFLPADGGYGGTLSLRPAKADLAITAPHSQTQRSATLVPIDADVINRIGAPNLYIGGRPTLDTVLAGTIQLAGRLYTTGSLTLEKDAVLSAAQAFLAANKGIELQSGARIDTRGWDVPVADSSTGYFFGGGETPLLVASNGSVTLTLPLVPGSSSILIGDGASIYANGTVGFSAAGGVSFAGTPLIGAHDLALALPSINLGEANVLAAAQAAGVLPIGMSLTQDILTQLLAGNPSAGIAATKNLMLSASQSLNFFGSIDLSLVDRASGKPLLSQLVLRTPAIYGLGNAGDTARLAVDTLVWSGMVVPHYDQNRRVIYDSATPGAVLANGPGTGQGSLSFDANRIIFGYPDKSQPNNSVTSNRLMLGFSNVNLQARESITANNKGSLSAYTIGADPGTGFDPKTYAGVGGALNLITPLLTGDAGSIMSYRTGGALTVASPASATAHLAPQALGAEINLNAGTIDVSSAIVLPSGKLTMTASRDIMLADGARLDVSGRAVPFFDVTRYSWGGDVALESTIGNIVQSGGSTIDVSARNSDAGTLQLTALDADAGRIALGGTLLGSGGPGHSGGIIDVRAQLIGTDPGNLTSDFAALNAALNRAGYFGARSFDFKQGNLTIGNEVQAHQVNLSVDGGSLTVAGTIDASSTKPGTIRLAARDNLTLASTAVLDVHGSKLQVDSYGAPIEAKNRGTIELTTSEGWLTLASGATLDLSSPDGGARGKVELNVGRIGETSGDVRISASSPVNLRGASSIAVNGFWSYSPTDVAGTIVQDNGGEAPVGANGAIGLKQIDQRSDQFLNAALANSDLGNRLAGLTVHGEAFHLRPGVEIASYTPNGNLTINGDLDFSGYRYGPNANRDTASANYGAGEPGMFVIRAGGNLIITGSINDGFGYKHAIPTVLDISPPGTVLSSPLSPLKDVTLTTDWLIPNNVFYSTAVLFDTNGNVLWAPEWGFTDNLVPAGTTISWNGLDNGYGNLVFEAGISLPGYTTVVTRGTPAVSATNATAPMLAAGLKSSSFRFVSGADLSSTDSRGVQSLTALARAANAGHTKLENPAEVGGISVLRTGTGNLELLAGGSISQGSAYGIYTAGTQTDPGSTALPSGSYLPDHGGDLRIVAQGDLTGYIYQYQPASNAYNTYAVSNWLWRQGDHASGEKATWSINFGSYATDSYSMQTYLQGFAGFGALGGGNVSLRVGGDAGNLAPARSDNLGGFISTGLVLAVGSSGRVTSVQKSADGRVTGGTLVQTGGGDLTVKIGGRLNPGAAASVATGDDFNGSFTNVRGDIVVDAGAIGAIPLVYNRAELNDPRGIEPYRATLMAIGGARGGPVLVPGDGAVTLRGRGDLVLGGVGDPGQILTGSSQWTWFSLWQPTTSIDLFSVGGNVTPFNPTASGNERWDARSGRPDQMLPAQFRVVAASGSIYYGGFDNSVIELSPSARGQLELLAQDSIYGGAFIPSGSFDGTPEGSLRFNVSGANADLDSIPNPFKPAFNVAYDMYNGFHAYRRDTVTSNLHAGDAQPVRVYAVNGDLLNVALGETAQVYETPTNSYYTRNIGAKLARVLAGRDIVNFGSGAGNTPNPGLILNANGTDVSIVSAGRDMFYTNVQVAGPGTLEVSAGRNLYQGDKGSITSIGSLAAGDTRAGAGIVLQAGVGAFGPDYAKLMQYLDPANLLPADTPLDGSGKVVKTYEKELAEWLKVRYGFEGNGSETLAYFTALAPEQRRVFLRSVYYAELEAGGREYNNPDSRRYGSYLRGRDMIATLFPAKDANGKAIVRQGDITLFGGAGVQTQFGGDIDVLAPGGQVVVGVQGQVPPATSGLLTQGAGDISIYSQGSVLLGLSRIMTTFGGNVLAWSAEGDINAGRGSKTTLVYTPPKREYDAYGNVKLSSNVPSSGAGIATLAPIAEVPAGDVDLIAPLGTIDAGEAGIRVSGNVNLAALQVINAANIQVKGEATGIPTVAAVNVGALINASAAASQATAAAQDVVQRERAAARQNLPSIFTVRVLGFGNETMEGTDSRKAPDPRSGLQSDAPPYDPKNRVQIVGHGQRLKPEMFSHLTEDERRRLQQDR</sequence>
<dbReference type="Pfam" id="PF05860">
    <property type="entry name" value="TPS"/>
    <property type="match status" value="1"/>
</dbReference>
<feature type="chain" id="PRO_5047531158" evidence="5">
    <location>
        <begin position="24"/>
        <end position="4074"/>
    </location>
</feature>
<feature type="domain" description="Filamentous haemagglutinin FhaB/tRNA nuclease CdiA-like TPS" evidence="6">
    <location>
        <begin position="118"/>
        <end position="232"/>
    </location>
</feature>
<dbReference type="PANTHER" id="PTHR12338:SF8">
    <property type="entry name" value="HEME_HEMOPEXIN-BINDING PROTEIN"/>
    <property type="match status" value="1"/>
</dbReference>
<dbReference type="InterPro" id="IPR050909">
    <property type="entry name" value="Bact_Autotransporter_VF"/>
</dbReference>
<evidence type="ECO:0000256" key="1">
    <source>
        <dbReference type="ARBA" id="ARBA00004613"/>
    </source>
</evidence>
<organism evidence="7 8">
    <name type="scientific">Cupriavidus basilensis</name>
    <dbReference type="NCBI Taxonomy" id="68895"/>
    <lineage>
        <taxon>Bacteria</taxon>
        <taxon>Pseudomonadati</taxon>
        <taxon>Pseudomonadota</taxon>
        <taxon>Betaproteobacteria</taxon>
        <taxon>Burkholderiales</taxon>
        <taxon>Burkholderiaceae</taxon>
        <taxon>Cupriavidus</taxon>
    </lineage>
</organism>
<evidence type="ECO:0000313" key="8">
    <source>
        <dbReference type="Proteomes" id="UP001216674"/>
    </source>
</evidence>
<feature type="region of interest" description="Disordered" evidence="4">
    <location>
        <begin position="4016"/>
        <end position="4074"/>
    </location>
</feature>
<dbReference type="InterPro" id="IPR012334">
    <property type="entry name" value="Pectin_lyas_fold"/>
</dbReference>
<keyword evidence="2" id="KW-0964">Secreted</keyword>
<evidence type="ECO:0000256" key="2">
    <source>
        <dbReference type="ARBA" id="ARBA00022525"/>
    </source>
</evidence>
<evidence type="ECO:0000256" key="5">
    <source>
        <dbReference type="SAM" id="SignalP"/>
    </source>
</evidence>
<feature type="compositionally biased region" description="Basic and acidic residues" evidence="4">
    <location>
        <begin position="4054"/>
        <end position="4074"/>
    </location>
</feature>
<name>A0ABT6AZH8_9BURK</name>
<reference evidence="7 8" key="1">
    <citation type="submission" date="2023-03" db="EMBL/GenBank/DDBJ databases">
        <title>Draft assemblies of triclosan tolerant bacteria isolated from returned activated sludge.</title>
        <authorList>
            <person name="Van Hamelsveld S."/>
        </authorList>
    </citation>
    <scope>NUCLEOTIDE SEQUENCE [LARGE SCALE GENOMIC DNA]</scope>
    <source>
        <strain evidence="7 8">GW210010_S58</strain>
    </source>
</reference>
<comment type="subcellular location">
    <subcellularLocation>
        <location evidence="1">Secreted</location>
    </subcellularLocation>
</comment>
<evidence type="ECO:0000256" key="3">
    <source>
        <dbReference type="ARBA" id="ARBA00022729"/>
    </source>
</evidence>
<dbReference type="InterPro" id="IPR011050">
    <property type="entry name" value="Pectin_lyase_fold/virulence"/>
</dbReference>
<comment type="caution">
    <text evidence="7">The sequence shown here is derived from an EMBL/GenBank/DDBJ whole genome shotgun (WGS) entry which is preliminary data.</text>
</comment>
<dbReference type="RefSeq" id="WP_276267965.1">
    <property type="nucleotide sequence ID" value="NZ_JARJLM010000542.1"/>
</dbReference>
<dbReference type="SMART" id="SM00912">
    <property type="entry name" value="Haemagg_act"/>
    <property type="match status" value="1"/>
</dbReference>
<keyword evidence="3 5" id="KW-0732">Signal</keyword>
<keyword evidence="8" id="KW-1185">Reference proteome</keyword>
<dbReference type="EMBL" id="JARJLM010000542">
    <property type="protein sequence ID" value="MDF3837879.1"/>
    <property type="molecule type" value="Genomic_DNA"/>
</dbReference>
<dbReference type="Pfam" id="PF12545">
    <property type="entry name" value="DUF3739"/>
    <property type="match status" value="1"/>
</dbReference>
<evidence type="ECO:0000259" key="6">
    <source>
        <dbReference type="SMART" id="SM00912"/>
    </source>
</evidence>
<protein>
    <submittedName>
        <fullName evidence="7">Filamentous hemagglutinin family protein</fullName>
    </submittedName>
</protein>